<evidence type="ECO:0000313" key="2">
    <source>
        <dbReference type="EMBL" id="KAK3236441.1"/>
    </source>
</evidence>
<keyword evidence="3" id="KW-1185">Reference proteome</keyword>
<proteinExistence type="predicted"/>
<dbReference type="Proteomes" id="UP001190700">
    <property type="component" value="Unassembled WGS sequence"/>
</dbReference>
<gene>
    <name evidence="2" type="ORF">CYMTET_53427</name>
</gene>
<name>A0AAE0BGX9_9CHLO</name>
<evidence type="ECO:0000313" key="3">
    <source>
        <dbReference type="Proteomes" id="UP001190700"/>
    </source>
</evidence>
<dbReference type="AlphaFoldDB" id="A0AAE0BGX9"/>
<feature type="compositionally biased region" description="Basic and acidic residues" evidence="1">
    <location>
        <begin position="239"/>
        <end position="256"/>
    </location>
</feature>
<sequence>MPADPACQEHIAAGQAALCMGEPLVGPFVPIYPENRVDLKVRMNLTTYSLLYDEEEGFTEAYQELLTGMTAKMREEFDLTVTASALAVVLHAVETDPDNPDTAVLIDFSVVLPDVGTEESERFRDAFDNNFTDMMGNVIESFPMMLLSSSNQHGYPRTHAPTTYAPTTVFATAAASESAYAALAPAATPAATPASASAAAASAVAALTPSALAAALASAPTTAALAAGHAPPALSTIQRTDHGRSDDHLDARTDPDAHIRRVGHDGLGVGDHRLAAAASARHDAAVE</sequence>
<feature type="region of interest" description="Disordered" evidence="1">
    <location>
        <begin position="233"/>
        <end position="256"/>
    </location>
</feature>
<evidence type="ECO:0000256" key="1">
    <source>
        <dbReference type="SAM" id="MobiDB-lite"/>
    </source>
</evidence>
<organism evidence="2 3">
    <name type="scientific">Cymbomonas tetramitiformis</name>
    <dbReference type="NCBI Taxonomy" id="36881"/>
    <lineage>
        <taxon>Eukaryota</taxon>
        <taxon>Viridiplantae</taxon>
        <taxon>Chlorophyta</taxon>
        <taxon>Pyramimonadophyceae</taxon>
        <taxon>Pyramimonadales</taxon>
        <taxon>Pyramimonadaceae</taxon>
        <taxon>Cymbomonas</taxon>
    </lineage>
</organism>
<reference evidence="2 3" key="1">
    <citation type="journal article" date="2015" name="Genome Biol. Evol.">
        <title>Comparative Genomics of a Bacterivorous Green Alga Reveals Evolutionary Causalities and Consequences of Phago-Mixotrophic Mode of Nutrition.</title>
        <authorList>
            <person name="Burns J.A."/>
            <person name="Paasch A."/>
            <person name="Narechania A."/>
            <person name="Kim E."/>
        </authorList>
    </citation>
    <scope>NUCLEOTIDE SEQUENCE [LARGE SCALE GENOMIC DNA]</scope>
    <source>
        <strain evidence="2 3">PLY_AMNH</strain>
    </source>
</reference>
<protein>
    <submittedName>
        <fullName evidence="2">Uncharacterized protein</fullName>
    </submittedName>
</protein>
<comment type="caution">
    <text evidence="2">The sequence shown here is derived from an EMBL/GenBank/DDBJ whole genome shotgun (WGS) entry which is preliminary data.</text>
</comment>
<accession>A0AAE0BGX9</accession>
<dbReference type="EMBL" id="LGRX02035036">
    <property type="protein sequence ID" value="KAK3236441.1"/>
    <property type="molecule type" value="Genomic_DNA"/>
</dbReference>